<protein>
    <submittedName>
        <fullName evidence="2">Uncharacterized protein</fullName>
    </submittedName>
</protein>
<feature type="region of interest" description="Disordered" evidence="1">
    <location>
        <begin position="26"/>
        <end position="70"/>
    </location>
</feature>
<sequence length="141" mass="16077">MRPMTAEGVFFGPKVWCTVKVQAQDDPVEELKQDPEPAPVQNPYQQQPEPVAQPEEQKREEPVIEQPKEPTYMELAAGHTLGAELIMLYEFGFKDFVVNEHLLTKYKDANVVAELMMSGQVAEESIQAIYRTAKSKQQNRQ</sequence>
<dbReference type="AlphaFoldDB" id="A0A7S3MMK7"/>
<accession>A0A7S3MMK7</accession>
<gene>
    <name evidence="2" type="ORF">FEHR0123_LOCUS5217</name>
</gene>
<evidence type="ECO:0000313" key="2">
    <source>
        <dbReference type="EMBL" id="CAE0310300.1"/>
    </source>
</evidence>
<feature type="compositionally biased region" description="Low complexity" evidence="1">
    <location>
        <begin position="45"/>
        <end position="54"/>
    </location>
</feature>
<evidence type="ECO:0000256" key="1">
    <source>
        <dbReference type="SAM" id="MobiDB-lite"/>
    </source>
</evidence>
<name>A0A7S3MMK7_9SPIT</name>
<reference evidence="2" key="1">
    <citation type="submission" date="2021-01" db="EMBL/GenBank/DDBJ databases">
        <authorList>
            <person name="Corre E."/>
            <person name="Pelletier E."/>
            <person name="Niang G."/>
            <person name="Scheremetjew M."/>
            <person name="Finn R."/>
            <person name="Kale V."/>
            <person name="Holt S."/>
            <person name="Cochrane G."/>
            <person name="Meng A."/>
            <person name="Brown T."/>
            <person name="Cohen L."/>
        </authorList>
    </citation>
    <scope>NUCLEOTIDE SEQUENCE</scope>
    <source>
        <strain evidence="2">Fehren 1</strain>
    </source>
</reference>
<feature type="compositionally biased region" description="Basic and acidic residues" evidence="1">
    <location>
        <begin position="55"/>
        <end position="68"/>
    </location>
</feature>
<dbReference type="EMBL" id="HBIE01016743">
    <property type="protein sequence ID" value="CAE0310300.1"/>
    <property type="molecule type" value="Transcribed_RNA"/>
</dbReference>
<organism evidence="2">
    <name type="scientific">Favella ehrenbergii</name>
    <dbReference type="NCBI Taxonomy" id="182087"/>
    <lineage>
        <taxon>Eukaryota</taxon>
        <taxon>Sar</taxon>
        <taxon>Alveolata</taxon>
        <taxon>Ciliophora</taxon>
        <taxon>Intramacronucleata</taxon>
        <taxon>Spirotrichea</taxon>
        <taxon>Choreotrichia</taxon>
        <taxon>Tintinnida</taxon>
        <taxon>Xystonellidae</taxon>
        <taxon>Favella</taxon>
    </lineage>
</organism>
<proteinExistence type="predicted"/>